<keyword evidence="8 9" id="KW-0472">Membrane</keyword>
<evidence type="ECO:0000256" key="9">
    <source>
        <dbReference type="HAMAP-Rule" id="MF_03109"/>
    </source>
</evidence>
<gene>
    <name evidence="12" type="ORF">PPL_08761</name>
</gene>
<evidence type="ECO:0000256" key="7">
    <source>
        <dbReference type="ARBA" id="ARBA00023134"/>
    </source>
</evidence>
<keyword evidence="6 9" id="KW-1133">Transmembrane helix</keyword>
<evidence type="ECO:0000256" key="2">
    <source>
        <dbReference type="ARBA" id="ARBA00022692"/>
    </source>
</evidence>
<dbReference type="GeneID" id="31364238"/>
<dbReference type="HAMAP" id="MF_03109">
    <property type="entry name" value="Sey1"/>
    <property type="match status" value="1"/>
</dbReference>
<keyword evidence="5 9" id="KW-0256">Endoplasmic reticulum</keyword>
<comment type="caution">
    <text evidence="12">The sequence shown here is derived from an EMBL/GenBank/DDBJ whole genome shotgun (WGS) entry which is preliminary data.</text>
</comment>
<dbReference type="PROSITE" id="PS51715">
    <property type="entry name" value="G_GB1_RHD3"/>
    <property type="match status" value="1"/>
</dbReference>
<dbReference type="GO" id="GO:0016320">
    <property type="term" value="P:endoplasmic reticulum membrane fusion"/>
    <property type="evidence" value="ECO:0007669"/>
    <property type="project" value="TreeGrafter"/>
</dbReference>
<dbReference type="Pfam" id="PF20428">
    <property type="entry name" value="Sey1_3HB"/>
    <property type="match status" value="1"/>
</dbReference>
<dbReference type="InterPro" id="IPR008803">
    <property type="entry name" value="RHD3/Sey1"/>
</dbReference>
<dbReference type="GO" id="GO:0003924">
    <property type="term" value="F:GTPase activity"/>
    <property type="evidence" value="ECO:0007669"/>
    <property type="project" value="UniProtKB-UniRule"/>
</dbReference>
<dbReference type="STRING" id="670386.D3BJN3"/>
<protein>
    <recommendedName>
        <fullName evidence="9">Protein SEY1 homolog</fullName>
        <ecNumber evidence="9">3.6.5.-</ecNumber>
    </recommendedName>
</protein>
<dbReference type="PANTHER" id="PTHR45923">
    <property type="entry name" value="PROTEIN SEY1"/>
    <property type="match status" value="1"/>
</dbReference>
<comment type="similarity">
    <text evidence="9">Belongs to the TRAFAC class dynamin-like GTPase superfamily. GB1/RHD3 GTPase family. RHD3 subfamily.</text>
</comment>
<evidence type="ECO:0000256" key="1">
    <source>
        <dbReference type="ARBA" id="ARBA00004477"/>
    </source>
</evidence>
<dbReference type="InterPro" id="IPR027417">
    <property type="entry name" value="P-loop_NTPase"/>
</dbReference>
<feature type="topological domain" description="Cytoplasmic" evidence="9">
    <location>
        <begin position="758"/>
        <end position="802"/>
    </location>
</feature>
<evidence type="ECO:0000259" key="11">
    <source>
        <dbReference type="PROSITE" id="PS51715"/>
    </source>
</evidence>
<dbReference type="Pfam" id="PF05879">
    <property type="entry name" value="RHD3_GTPase"/>
    <property type="match status" value="1"/>
</dbReference>
<feature type="topological domain" description="Cytoplasmic" evidence="9">
    <location>
        <begin position="1"/>
        <end position="712"/>
    </location>
</feature>
<dbReference type="InterPro" id="IPR046758">
    <property type="entry name" value="Sey1/RHD3-like_3HB"/>
</dbReference>
<keyword evidence="13" id="KW-1185">Reference proteome</keyword>
<name>D3BJN3_HETP5</name>
<dbReference type="PANTHER" id="PTHR45923:SF2">
    <property type="entry name" value="PROTEIN SEY1"/>
    <property type="match status" value="1"/>
</dbReference>
<keyword evidence="2 9" id="KW-0812">Transmembrane</keyword>
<comment type="function">
    <text evidence="9">Probable GTP-binding protein that may be involved in cell development.</text>
</comment>
<accession>D3BJN3</accession>
<feature type="topological domain" description="Lumenal" evidence="9">
    <location>
        <begin position="734"/>
        <end position="736"/>
    </location>
</feature>
<dbReference type="GO" id="GO:0005789">
    <property type="term" value="C:endoplasmic reticulum membrane"/>
    <property type="evidence" value="ECO:0007669"/>
    <property type="project" value="UniProtKB-SubCell"/>
</dbReference>
<proteinExistence type="inferred from homology"/>
<feature type="binding site" evidence="9">
    <location>
        <begin position="69"/>
        <end position="76"/>
    </location>
    <ligand>
        <name>GTP</name>
        <dbReference type="ChEBI" id="CHEBI:37565"/>
    </ligand>
</feature>
<dbReference type="EMBL" id="ADBJ01000038">
    <property type="protein sequence ID" value="EFA78113.1"/>
    <property type="molecule type" value="Genomic_DNA"/>
</dbReference>
<dbReference type="RefSeq" id="XP_020430239.1">
    <property type="nucleotide sequence ID" value="XM_020579564.1"/>
</dbReference>
<comment type="subcellular location">
    <subcellularLocation>
        <location evidence="1 9">Endoplasmic reticulum membrane</location>
        <topology evidence="1 9">Multi-pass membrane protein</topology>
    </subcellularLocation>
</comment>
<dbReference type="AlphaFoldDB" id="D3BJN3"/>
<feature type="domain" description="GB1/RHD3-type G" evidence="11">
    <location>
        <begin position="59"/>
        <end position="279"/>
    </location>
</feature>
<dbReference type="OMA" id="PIIKMTE"/>
<dbReference type="Proteomes" id="UP000001396">
    <property type="component" value="Unassembled WGS sequence"/>
</dbReference>
<dbReference type="Gene3D" id="3.40.50.300">
    <property type="entry name" value="P-loop containing nucleotide triphosphate hydrolases"/>
    <property type="match status" value="1"/>
</dbReference>
<evidence type="ECO:0000256" key="10">
    <source>
        <dbReference type="SAM" id="Phobius"/>
    </source>
</evidence>
<evidence type="ECO:0000256" key="6">
    <source>
        <dbReference type="ARBA" id="ARBA00022989"/>
    </source>
</evidence>
<sequence length="802" mass="92243">MSSTGETEQSTSTGIPPEQIVSEIVQFIDHNGEIVKEENDQKKSFLSCLSERADFLTRGFDYSVIAILGPQSSGKSTLLNLLFNTKFAVMDSVSGRRQTTQGVWMGIANMNSPETYLILDVEGTDGRERGEDEKAFERKTSLFSLVLSSVLIINMWVHDIGRYNAANIALLKTVFELNLQLFQKKSSHKTLLLFIIRDHDGQTPLDQLKTTLLQDINNVWTELSKPKEYVNSKVADFFDFEFTSLPHKVYCPDQFLEQASLLRNRFLEANSDDFIPKKQYRHDIPADGLYQYSNNVWETIKTNKDLDLPTQKEMLALFRCDEFVEASYQQFVVELKPIREKIEKGRIYEGFGDKGKQLLQACLESYDQPASRYHADTAAKKRSGLSDRVLLELRTLFNKQMEKLYEKSIDFYKNLVQETVGTKKTAESGSQLITHYSVWAKNVKQSTIDYYSAIAKDSVVPDANWDYSQDLQELEEKITNELETLKENQLNKLAKFMRDIVFQQIGQPLVKITEQARDDMWKRIAELLSDALSKNEIDYRKRLQDFDVKEETIEDTIKTFRSNARDQLRQKMKERSEFLPLRMRKRFEECFSLDDKKLPRKWSKHDDIGTIFEEARFNAEKLIDLFSYMRLNEDEYEFTFFTYDEASGSQGSSSQSGSSSKSFVPSAVIIDPENIILSYEQGVTLVDKFRLDTKTDYMNALNEISRSASTGGVPGYMILLLCVLGFNEFMAILMNPLYLIMAILIGTGAFVLHKLHLSAPFIDMASRLLVDVMNKIKDVVLQVEHLSTHHPDSRDSIKKKND</sequence>
<dbReference type="InParanoid" id="D3BJN3"/>
<evidence type="ECO:0000256" key="8">
    <source>
        <dbReference type="ARBA" id="ARBA00023136"/>
    </source>
</evidence>
<keyword evidence="4 9" id="KW-0378">Hydrolase</keyword>
<dbReference type="GO" id="GO:0005525">
    <property type="term" value="F:GTP binding"/>
    <property type="evidence" value="ECO:0007669"/>
    <property type="project" value="UniProtKB-UniRule"/>
</dbReference>
<keyword evidence="3 9" id="KW-0547">Nucleotide-binding</keyword>
<dbReference type="EC" id="3.6.5.-" evidence="9"/>
<evidence type="ECO:0000256" key="3">
    <source>
        <dbReference type="ARBA" id="ARBA00022741"/>
    </source>
</evidence>
<dbReference type="FunCoup" id="D3BJN3">
    <property type="interactions" value="43"/>
</dbReference>
<feature type="transmembrane region" description="Helical" evidence="10">
    <location>
        <begin position="738"/>
        <end position="757"/>
    </location>
</feature>
<dbReference type="FunFam" id="3.40.50.300:FF:000727">
    <property type="entry name" value="Protein SEY1 homolog"/>
    <property type="match status" value="1"/>
</dbReference>
<dbReference type="InterPro" id="IPR030386">
    <property type="entry name" value="G_GB1_RHD3_dom"/>
</dbReference>
<organism evidence="12 13">
    <name type="scientific">Heterostelium pallidum (strain ATCC 26659 / Pp 5 / PN500)</name>
    <name type="common">Cellular slime mold</name>
    <name type="synonym">Polysphondylium pallidum</name>
    <dbReference type="NCBI Taxonomy" id="670386"/>
    <lineage>
        <taxon>Eukaryota</taxon>
        <taxon>Amoebozoa</taxon>
        <taxon>Evosea</taxon>
        <taxon>Eumycetozoa</taxon>
        <taxon>Dictyostelia</taxon>
        <taxon>Acytosteliales</taxon>
        <taxon>Acytosteliaceae</taxon>
        <taxon>Heterostelium</taxon>
    </lineage>
</organism>
<evidence type="ECO:0000313" key="12">
    <source>
        <dbReference type="EMBL" id="EFA78113.1"/>
    </source>
</evidence>
<evidence type="ECO:0000256" key="4">
    <source>
        <dbReference type="ARBA" id="ARBA00022801"/>
    </source>
</evidence>
<evidence type="ECO:0000313" key="13">
    <source>
        <dbReference type="Proteomes" id="UP000001396"/>
    </source>
</evidence>
<dbReference type="SUPFAM" id="SSF52540">
    <property type="entry name" value="P-loop containing nucleoside triphosphate hydrolases"/>
    <property type="match status" value="1"/>
</dbReference>
<evidence type="ECO:0000256" key="5">
    <source>
        <dbReference type="ARBA" id="ARBA00022824"/>
    </source>
</evidence>
<keyword evidence="7 9" id="KW-0342">GTP-binding</keyword>
<reference evidence="12 13" key="1">
    <citation type="journal article" date="2011" name="Genome Res.">
        <title>Phylogeny-wide analysis of social amoeba genomes highlights ancient origins for complex intercellular communication.</title>
        <authorList>
            <person name="Heidel A.J."/>
            <person name="Lawal H.M."/>
            <person name="Felder M."/>
            <person name="Schilde C."/>
            <person name="Helps N.R."/>
            <person name="Tunggal B."/>
            <person name="Rivero F."/>
            <person name="John U."/>
            <person name="Schleicher M."/>
            <person name="Eichinger L."/>
            <person name="Platzer M."/>
            <person name="Noegel A.A."/>
            <person name="Schaap P."/>
            <person name="Gloeckner G."/>
        </authorList>
    </citation>
    <scope>NUCLEOTIDE SEQUENCE [LARGE SCALE GENOMIC DNA]</scope>
    <source>
        <strain evidence="13">ATCC 26659 / Pp 5 / PN500</strain>
    </source>
</reference>
<dbReference type="CDD" id="cd01851">
    <property type="entry name" value="GBP"/>
    <property type="match status" value="1"/>
</dbReference>